<evidence type="ECO:0000313" key="1">
    <source>
        <dbReference type="EMBL" id="GIQ88456.1"/>
    </source>
</evidence>
<comment type="caution">
    <text evidence="1">The sequence shown here is derived from an EMBL/GenBank/DDBJ whole genome shotgun (WGS) entry which is preliminary data.</text>
</comment>
<dbReference type="EMBL" id="BDIP01004081">
    <property type="protein sequence ID" value="GIQ88456.1"/>
    <property type="molecule type" value="Genomic_DNA"/>
</dbReference>
<organism evidence="1 2">
    <name type="scientific">Kipferlia bialata</name>
    <dbReference type="NCBI Taxonomy" id="797122"/>
    <lineage>
        <taxon>Eukaryota</taxon>
        <taxon>Metamonada</taxon>
        <taxon>Carpediemonas-like organisms</taxon>
        <taxon>Kipferlia</taxon>
    </lineage>
</organism>
<gene>
    <name evidence="1" type="ORF">KIPB_010704</name>
</gene>
<dbReference type="Proteomes" id="UP000265618">
    <property type="component" value="Unassembled WGS sequence"/>
</dbReference>
<keyword evidence="2" id="KW-1185">Reference proteome</keyword>
<dbReference type="AlphaFoldDB" id="A0A9K3D441"/>
<proteinExistence type="predicted"/>
<protein>
    <submittedName>
        <fullName evidence="1">Uncharacterized protein</fullName>
    </submittedName>
</protein>
<evidence type="ECO:0000313" key="2">
    <source>
        <dbReference type="Proteomes" id="UP000265618"/>
    </source>
</evidence>
<sequence>MVSNGLQAYDGQDLHEQWEFTNSLFIMLASLVDVSERAANGVQLFDPDRQIAPGHLLADWDVAGPQLVMLAGPLNRLYNVPVVGLMLDRQELMREGPEGEEVPHHITMAEAATLRDAFRAMLEAQGQGERERQDGV</sequence>
<reference evidence="1 2" key="1">
    <citation type="journal article" date="2018" name="PLoS ONE">
        <title>The draft genome of Kipferlia bialata reveals reductive genome evolution in fornicate parasites.</title>
        <authorList>
            <person name="Tanifuji G."/>
            <person name="Takabayashi S."/>
            <person name="Kume K."/>
            <person name="Takagi M."/>
            <person name="Nakayama T."/>
            <person name="Kamikawa R."/>
            <person name="Inagaki Y."/>
            <person name="Hashimoto T."/>
        </authorList>
    </citation>
    <scope>NUCLEOTIDE SEQUENCE [LARGE SCALE GENOMIC DNA]</scope>
    <source>
        <strain evidence="1">NY0173</strain>
    </source>
</reference>
<name>A0A9K3D441_9EUKA</name>
<accession>A0A9K3D441</accession>